<gene>
    <name evidence="3" type="ORF">RclHR1_15410003</name>
</gene>
<dbReference type="AlphaFoldDB" id="A0A2Z6R7U0"/>
<protein>
    <recommendedName>
        <fullName evidence="5">Transmembrane protein</fullName>
    </recommendedName>
</protein>
<evidence type="ECO:0000256" key="1">
    <source>
        <dbReference type="SAM" id="MobiDB-lite"/>
    </source>
</evidence>
<feature type="compositionally biased region" description="Low complexity" evidence="1">
    <location>
        <begin position="113"/>
        <end position="134"/>
    </location>
</feature>
<organism evidence="3 4">
    <name type="scientific">Rhizophagus clarus</name>
    <dbReference type="NCBI Taxonomy" id="94130"/>
    <lineage>
        <taxon>Eukaryota</taxon>
        <taxon>Fungi</taxon>
        <taxon>Fungi incertae sedis</taxon>
        <taxon>Mucoromycota</taxon>
        <taxon>Glomeromycotina</taxon>
        <taxon>Glomeromycetes</taxon>
        <taxon>Glomerales</taxon>
        <taxon>Glomeraceae</taxon>
        <taxon>Rhizophagus</taxon>
    </lineage>
</organism>
<evidence type="ECO:0000256" key="2">
    <source>
        <dbReference type="SAM" id="Phobius"/>
    </source>
</evidence>
<feature type="region of interest" description="Disordered" evidence="1">
    <location>
        <begin position="157"/>
        <end position="179"/>
    </location>
</feature>
<accession>A0A2Z6R7U0</accession>
<dbReference type="EMBL" id="BEXD01000604">
    <property type="protein sequence ID" value="GBB88818.1"/>
    <property type="molecule type" value="Genomic_DNA"/>
</dbReference>
<sequence length="179" mass="20172">MTTNTITNVETLSAKQNNNTSKLNNSTSNTSLNFSKNIVQETKKDLKRKAAIQATAGIFICLFVINFFFLNEKKKYFIRGPYYDPTTRMYHVSHNSKRYFAGYTEQDAEAEDAAASTSQPSSQPKVNNNNQNNQFKPIASIHNSEIITKDIVQVGGGHMPARVSHNGRRPGRPRKTDHF</sequence>
<evidence type="ECO:0000313" key="4">
    <source>
        <dbReference type="Proteomes" id="UP000247702"/>
    </source>
</evidence>
<keyword evidence="2" id="KW-1133">Transmembrane helix</keyword>
<feature type="transmembrane region" description="Helical" evidence="2">
    <location>
        <begin position="50"/>
        <end position="70"/>
    </location>
</feature>
<reference evidence="3 4" key="1">
    <citation type="submission" date="2017-11" db="EMBL/GenBank/DDBJ databases">
        <title>The genome of Rhizophagus clarus HR1 reveals common genetic basis of auxotrophy among arbuscular mycorrhizal fungi.</title>
        <authorList>
            <person name="Kobayashi Y."/>
        </authorList>
    </citation>
    <scope>NUCLEOTIDE SEQUENCE [LARGE SCALE GENOMIC DNA]</scope>
    <source>
        <strain evidence="3 4">HR1</strain>
    </source>
</reference>
<name>A0A2Z6R7U0_9GLOM</name>
<evidence type="ECO:0008006" key="5">
    <source>
        <dbReference type="Google" id="ProtNLM"/>
    </source>
</evidence>
<proteinExistence type="predicted"/>
<dbReference type="Proteomes" id="UP000247702">
    <property type="component" value="Unassembled WGS sequence"/>
</dbReference>
<keyword evidence="2" id="KW-0812">Transmembrane</keyword>
<keyword evidence="2" id="KW-0472">Membrane</keyword>
<feature type="region of interest" description="Disordered" evidence="1">
    <location>
        <begin position="110"/>
        <end position="139"/>
    </location>
</feature>
<keyword evidence="4" id="KW-1185">Reference proteome</keyword>
<evidence type="ECO:0000313" key="3">
    <source>
        <dbReference type="EMBL" id="GBB88818.1"/>
    </source>
</evidence>
<comment type="caution">
    <text evidence="3">The sequence shown here is derived from an EMBL/GenBank/DDBJ whole genome shotgun (WGS) entry which is preliminary data.</text>
</comment>